<evidence type="ECO:0000256" key="3">
    <source>
        <dbReference type="ARBA" id="ARBA00022989"/>
    </source>
</evidence>
<feature type="transmembrane region" description="Helical" evidence="6">
    <location>
        <begin position="82"/>
        <end position="109"/>
    </location>
</feature>
<dbReference type="PANTHER" id="PTHR37994">
    <property type="entry name" value="ARAE_2_N DOMAIN-CONTAINING PROTEIN-RELATED"/>
    <property type="match status" value="1"/>
</dbReference>
<evidence type="ECO:0000313" key="11">
    <source>
        <dbReference type="Proteomes" id="UP000233524"/>
    </source>
</evidence>
<feature type="transmembrane region" description="Helical" evidence="6">
    <location>
        <begin position="675"/>
        <end position="694"/>
    </location>
</feature>
<keyword evidence="3 6" id="KW-1133">Transmembrane helix</keyword>
<feature type="transmembrane region" description="Helical" evidence="6">
    <location>
        <begin position="731"/>
        <end position="748"/>
    </location>
</feature>
<feature type="domain" description="Putative ER transporter 6TM N-terminal" evidence="8">
    <location>
        <begin position="36"/>
        <end position="483"/>
    </location>
</feature>
<feature type="transmembrane region" description="Helical" evidence="6">
    <location>
        <begin position="227"/>
        <end position="246"/>
    </location>
</feature>
<evidence type="ECO:0000256" key="5">
    <source>
        <dbReference type="SAM" id="MobiDB-lite"/>
    </source>
</evidence>
<dbReference type="STRING" id="41688.A0A2N3N874"/>
<dbReference type="InterPro" id="IPR018820">
    <property type="entry name" value="BRE4-related_DUF2421"/>
</dbReference>
<name>A0A2N3N874_9PEZI</name>
<evidence type="ECO:0000256" key="6">
    <source>
        <dbReference type="SAM" id="Phobius"/>
    </source>
</evidence>
<feature type="transmembrane region" description="Helical" evidence="6">
    <location>
        <begin position="158"/>
        <end position="183"/>
    </location>
</feature>
<feature type="transmembrane region" description="Helical" evidence="6">
    <location>
        <begin position="195"/>
        <end position="215"/>
    </location>
</feature>
<gene>
    <name evidence="10" type="ORF">jhhlp_005012</name>
</gene>
<feature type="transmembrane region" description="Helical" evidence="6">
    <location>
        <begin position="623"/>
        <end position="640"/>
    </location>
</feature>
<feature type="transmembrane region" description="Helical" evidence="6">
    <location>
        <begin position="706"/>
        <end position="724"/>
    </location>
</feature>
<evidence type="ECO:0000259" key="8">
    <source>
        <dbReference type="Pfam" id="PF10337"/>
    </source>
</evidence>
<evidence type="ECO:0000256" key="1">
    <source>
        <dbReference type="ARBA" id="ARBA00004141"/>
    </source>
</evidence>
<evidence type="ECO:0000259" key="9">
    <source>
        <dbReference type="Pfam" id="PF13515"/>
    </source>
</evidence>
<keyword evidence="11" id="KW-1185">Reference proteome</keyword>
<dbReference type="EMBL" id="NLAX01000095">
    <property type="protein sequence ID" value="PKS08625.1"/>
    <property type="molecule type" value="Genomic_DNA"/>
</dbReference>
<evidence type="ECO:0000313" key="10">
    <source>
        <dbReference type="EMBL" id="PKS08625.1"/>
    </source>
</evidence>
<feature type="domain" description="Integral membrane bound transporter" evidence="9">
    <location>
        <begin position="646"/>
        <end position="782"/>
    </location>
</feature>
<comment type="caution">
    <text evidence="10">The sequence shown here is derived from an EMBL/GenBank/DDBJ whole genome shotgun (WGS) entry which is preliminary data.</text>
</comment>
<dbReference type="Pfam" id="PF10337">
    <property type="entry name" value="ArAE_2_N"/>
    <property type="match status" value="1"/>
</dbReference>
<protein>
    <recommendedName>
        <fullName evidence="12">ER transporter 6TM N-terminal domain-containing protein</fullName>
    </recommendedName>
</protein>
<evidence type="ECO:0000256" key="2">
    <source>
        <dbReference type="ARBA" id="ARBA00022692"/>
    </source>
</evidence>
<feature type="transmembrane region" description="Helical" evidence="6">
    <location>
        <begin position="652"/>
        <end position="668"/>
    </location>
</feature>
<keyword evidence="4 6" id="KW-0472">Membrane</keyword>
<comment type="subcellular location">
    <subcellularLocation>
        <location evidence="1">Membrane</location>
        <topology evidence="1">Multi-pass membrane protein</topology>
    </subcellularLocation>
</comment>
<keyword evidence="2 6" id="KW-0812">Transmembrane</keyword>
<evidence type="ECO:0008006" key="12">
    <source>
        <dbReference type="Google" id="ProtNLM"/>
    </source>
</evidence>
<dbReference type="InterPro" id="IPR018823">
    <property type="entry name" value="ArAE_2_N"/>
</dbReference>
<dbReference type="Pfam" id="PF13515">
    <property type="entry name" value="FUSC_2"/>
    <property type="match status" value="1"/>
</dbReference>
<dbReference type="Proteomes" id="UP000233524">
    <property type="component" value="Unassembled WGS sequence"/>
</dbReference>
<evidence type="ECO:0000259" key="7">
    <source>
        <dbReference type="Pfam" id="PF10334"/>
    </source>
</evidence>
<dbReference type="InParanoid" id="A0A2N3N874"/>
<dbReference type="OrthoDB" id="2274698at2759"/>
<organism evidence="10 11">
    <name type="scientific">Lomentospora prolificans</name>
    <dbReference type="NCBI Taxonomy" id="41688"/>
    <lineage>
        <taxon>Eukaryota</taxon>
        <taxon>Fungi</taxon>
        <taxon>Dikarya</taxon>
        <taxon>Ascomycota</taxon>
        <taxon>Pezizomycotina</taxon>
        <taxon>Sordariomycetes</taxon>
        <taxon>Hypocreomycetidae</taxon>
        <taxon>Microascales</taxon>
        <taxon>Microascaceae</taxon>
        <taxon>Lomentospora</taxon>
    </lineage>
</organism>
<dbReference type="InterPro" id="IPR049453">
    <property type="entry name" value="Memb_transporter_dom"/>
</dbReference>
<evidence type="ECO:0000256" key="4">
    <source>
        <dbReference type="ARBA" id="ARBA00023136"/>
    </source>
</evidence>
<feature type="transmembrane region" description="Helical" evidence="6">
    <location>
        <begin position="49"/>
        <end position="70"/>
    </location>
</feature>
<sequence>MTASNGNMPPLEDERLSNQSSRPHQSIDEAPQRKIPTFFNHFSSRELKVFFRCWVAGWVGCILMFIGPVLRNIGATTFFAGFVLLIFPPSGIVFVYILGIATLLLGMLLGWGWGAIVMKAALAARSAPDTEARLAELQRAAVQTAAKMGVDPRSASQILIYQGFLLDARVTVVTYCLVCLFFYLLARVRASNPKLALFQLFATIICDIYLLFTPVLPAFSRTLPLRIIKPATIGAAIGLVCSILFFPRSTSYVVLGNVENLLDLLMVPLRFTSATLGADKSDEDRLIHLQNTKAKIIAEYREMVPCLAFLPLDFSVGSWGPKDVKEITEGIKQVLGSIMSLLDFHTSRISGEAYVMQALQKYADVTDNLQGSTAADEKPHEIGGQQMLQLGEFIHGLRCPDNQPVREDTVRKLIHASSDAISACLEGLEAAKECIVMVNCRRWYRKLPAAERELVSNRCHRALIGLQKARPTFIHESTETLLESYIKRLRVDNSFKTSDASVAGRLRSLVIGMVFEEHLAAAMDSVEGLLDRVVTTFDNSPRPRLWSPANFNKASAWAFGKSNRAPSMAPTSEEDPDEVIAEQTKEAAERLRISRGHYTARRSKLGQAVVGSFRWLTNSDGLFALRMVVVTIAVSIPGLLPQTAGFYYREKGLWALIMAQTGLVVYMADFTFGVISRLVGTVAGGVLGLVVWYVGSGGGPGNPYGLSAVMVAAVFILMWIRLYLSPRFLQGVIMGAVTFVLVIGYSYADTHIPSYGNPGVVYNVFWRRLVLVLIGVGASIIVQLFPRPPSAARHISKTLSHSIRSLSDHYALLLSSWGKSSTDGKLLAASISLSLYESLSMLDSLIGLLRYEFSCSPFDSESLSLVQSLCQSMNRNLGRMLSLSGTLPLEYQDRLANFTGILDQRSIGEVMAVLGICDQALKTGDALPEVLPAPLVRRSFEYWQQHHPVVDLACDPDLVRNEHYRRFCVALSAYIKFLGNLDELVLVLKGVLGESHLVAQTAPTQT</sequence>
<accession>A0A2N3N874</accession>
<dbReference type="Pfam" id="PF10334">
    <property type="entry name" value="BRE4"/>
    <property type="match status" value="1"/>
</dbReference>
<feature type="domain" description="DUF2421" evidence="7">
    <location>
        <begin position="786"/>
        <end position="996"/>
    </location>
</feature>
<proteinExistence type="predicted"/>
<reference evidence="10 11" key="1">
    <citation type="journal article" date="2017" name="G3 (Bethesda)">
        <title>First Draft Genome Sequence of the Pathogenic Fungus Lomentospora prolificans (Formerly Scedosporium prolificans).</title>
        <authorList>
            <person name="Luo R."/>
            <person name="Zimin A."/>
            <person name="Workman R."/>
            <person name="Fan Y."/>
            <person name="Pertea G."/>
            <person name="Grossman N."/>
            <person name="Wear M.P."/>
            <person name="Jia B."/>
            <person name="Miller H."/>
            <person name="Casadevall A."/>
            <person name="Timp W."/>
            <person name="Zhang S.X."/>
            <person name="Salzberg S.L."/>
        </authorList>
    </citation>
    <scope>NUCLEOTIDE SEQUENCE [LARGE SCALE GENOMIC DNA]</scope>
    <source>
        <strain evidence="10 11">JHH-5317</strain>
    </source>
</reference>
<feature type="region of interest" description="Disordered" evidence="5">
    <location>
        <begin position="1"/>
        <end position="28"/>
    </location>
</feature>
<dbReference type="PANTHER" id="PTHR37994:SF3">
    <property type="entry name" value="ER TRANSPORTER 6TM N-TERMINAL DOMAIN-CONTAINING PROTEIN"/>
    <property type="match status" value="1"/>
</dbReference>
<dbReference type="VEuPathDB" id="FungiDB:jhhlp_005012"/>
<feature type="transmembrane region" description="Helical" evidence="6">
    <location>
        <begin position="768"/>
        <end position="785"/>
    </location>
</feature>
<dbReference type="AlphaFoldDB" id="A0A2N3N874"/>
<dbReference type="GO" id="GO:0016020">
    <property type="term" value="C:membrane"/>
    <property type="evidence" value="ECO:0007669"/>
    <property type="project" value="UniProtKB-SubCell"/>
</dbReference>